<dbReference type="GO" id="GO:0004673">
    <property type="term" value="F:protein histidine kinase activity"/>
    <property type="evidence" value="ECO:0007669"/>
    <property type="project" value="UniProtKB-EC"/>
</dbReference>
<reference evidence="8 9" key="1">
    <citation type="journal article" date="2013" name="Int. J. Syst. Evol. Microbiol.">
        <title>Kordia antarctica sp. nov., isolated from Antarctic seawater.</title>
        <authorList>
            <person name="Baek K."/>
            <person name="Choi A."/>
            <person name="Kang I."/>
            <person name="Lee K."/>
            <person name="Cho J.C."/>
        </authorList>
    </citation>
    <scope>NUCLEOTIDE SEQUENCE [LARGE SCALE GENOMIC DNA]</scope>
    <source>
        <strain evidence="8 9">IMCC3317</strain>
    </source>
</reference>
<dbReference type="Gene3D" id="3.30.565.10">
    <property type="entry name" value="Histidine kinase-like ATPase, C-terminal domain"/>
    <property type="match status" value="1"/>
</dbReference>
<dbReference type="SUPFAM" id="SSF55874">
    <property type="entry name" value="ATPase domain of HSP90 chaperone/DNA topoisomerase II/histidine kinase"/>
    <property type="match status" value="1"/>
</dbReference>
<sequence>MKLLPVTSFFLFTILLLVLSACESVVKHKEIRNPEITNLKNKIADLRNRGVYDSAIVCQGKALEIAVRLKDSSYVQYGYFMQYQNYKKVGNKDFTAKYLQKWYDMSEMRNDTLWMASAKQIQGTILYNNEEYEEAFEKYSTSKKLYLEINDTINAGKLLLNIANLQKKIGNLGASQLSALDGLQYLESTNNLKSLSGLYYALAVASKETGRLKIAEQRLNQALAMAKDSASRSKIGILNIRKFKNTKANIFKELEQYDKAIIIYEELLVDEKNDTLETKRVNANLAHTLFLKNGFNKKSDSLLQNALSYFFSIKKTSALFSVQLKLAQLYSEINESKSLKYAIEALKNAKKTGNPTSVFEALEVKIHIKHEDGDFTNYVKIRKQIEVNKENLSYLYANERFDLDTSEKKRIASDKAKIISDKNAAQARNQNLILLLILLILLVVTFFIYQKIKRRHKVEKIKTAQATEVRIATKVHDELANDIHNLMSRLETSDPDKDNVLDKLDIIYNNARDISKQNSSVETGKNFPEELSNLFRSYQSEEVNVILKKYDIDIWKGISSHIKITIYRVLQELLTNTKKHSNAALVMVSVEKKNKELFIQYTDNGKGFDEEISKNGLQNAENRIHAIKGKLTFDTELHNGCKFNINVPV</sequence>
<dbReference type="InterPro" id="IPR036890">
    <property type="entry name" value="HATPase_C_sf"/>
</dbReference>
<dbReference type="EC" id="2.7.13.3" evidence="2"/>
<evidence type="ECO:0000256" key="3">
    <source>
        <dbReference type="ARBA" id="ARBA00022679"/>
    </source>
</evidence>
<dbReference type="PANTHER" id="PTHR24421:SF10">
    <property type="entry name" value="NITRATE_NITRITE SENSOR PROTEIN NARQ"/>
    <property type="match status" value="1"/>
</dbReference>
<accession>A0A7L4ZKR0</accession>
<evidence type="ECO:0000313" key="9">
    <source>
        <dbReference type="Proteomes" id="UP000464657"/>
    </source>
</evidence>
<evidence type="ECO:0000256" key="5">
    <source>
        <dbReference type="ARBA" id="ARBA00023012"/>
    </source>
</evidence>
<evidence type="ECO:0000256" key="1">
    <source>
        <dbReference type="ARBA" id="ARBA00000085"/>
    </source>
</evidence>
<dbReference type="InterPro" id="IPR003594">
    <property type="entry name" value="HATPase_dom"/>
</dbReference>
<keyword evidence="6" id="KW-1133">Transmembrane helix</keyword>
<feature type="transmembrane region" description="Helical" evidence="6">
    <location>
        <begin position="432"/>
        <end position="449"/>
    </location>
</feature>
<dbReference type="CDD" id="cd16917">
    <property type="entry name" value="HATPase_UhpB-NarQ-NarX-like"/>
    <property type="match status" value="1"/>
</dbReference>
<dbReference type="GO" id="GO:0000160">
    <property type="term" value="P:phosphorelay signal transduction system"/>
    <property type="evidence" value="ECO:0007669"/>
    <property type="project" value="UniProtKB-KW"/>
</dbReference>
<keyword evidence="3 8" id="KW-0808">Transferase</keyword>
<dbReference type="InterPro" id="IPR050482">
    <property type="entry name" value="Sensor_HK_TwoCompSys"/>
</dbReference>
<keyword evidence="6" id="KW-0472">Membrane</keyword>
<dbReference type="KEGG" id="kan:IMCC3317_24350"/>
<keyword evidence="6" id="KW-0812">Transmembrane</keyword>
<evidence type="ECO:0000256" key="2">
    <source>
        <dbReference type="ARBA" id="ARBA00012438"/>
    </source>
</evidence>
<dbReference type="AlphaFoldDB" id="A0A7L4ZKR0"/>
<dbReference type="EMBL" id="CP019288">
    <property type="protein sequence ID" value="QHI37057.1"/>
    <property type="molecule type" value="Genomic_DNA"/>
</dbReference>
<keyword evidence="9" id="KW-1185">Reference proteome</keyword>
<dbReference type="Proteomes" id="UP000464657">
    <property type="component" value="Chromosome"/>
</dbReference>
<evidence type="ECO:0000313" key="8">
    <source>
        <dbReference type="EMBL" id="QHI37057.1"/>
    </source>
</evidence>
<dbReference type="PROSITE" id="PS51257">
    <property type="entry name" value="PROKAR_LIPOPROTEIN"/>
    <property type="match status" value="1"/>
</dbReference>
<feature type="domain" description="Histidine kinase/HSP90-like ATPase" evidence="7">
    <location>
        <begin position="564"/>
        <end position="648"/>
    </location>
</feature>
<evidence type="ECO:0000259" key="7">
    <source>
        <dbReference type="Pfam" id="PF02518"/>
    </source>
</evidence>
<keyword evidence="4 8" id="KW-0418">Kinase</keyword>
<protein>
    <recommendedName>
        <fullName evidence="2">histidine kinase</fullName>
        <ecNumber evidence="2">2.7.13.3</ecNumber>
    </recommendedName>
</protein>
<dbReference type="Gene3D" id="1.25.40.10">
    <property type="entry name" value="Tetratricopeptide repeat domain"/>
    <property type="match status" value="2"/>
</dbReference>
<gene>
    <name evidence="8" type="primary">liaS</name>
    <name evidence="8" type="ORF">IMCC3317_24350</name>
</gene>
<dbReference type="Pfam" id="PF02518">
    <property type="entry name" value="HATPase_c"/>
    <property type="match status" value="1"/>
</dbReference>
<organism evidence="8 9">
    <name type="scientific">Kordia antarctica</name>
    <dbReference type="NCBI Taxonomy" id="1218801"/>
    <lineage>
        <taxon>Bacteria</taxon>
        <taxon>Pseudomonadati</taxon>
        <taxon>Bacteroidota</taxon>
        <taxon>Flavobacteriia</taxon>
        <taxon>Flavobacteriales</taxon>
        <taxon>Flavobacteriaceae</taxon>
        <taxon>Kordia</taxon>
    </lineage>
</organism>
<dbReference type="PANTHER" id="PTHR24421">
    <property type="entry name" value="NITRATE/NITRITE SENSOR PROTEIN NARX-RELATED"/>
    <property type="match status" value="1"/>
</dbReference>
<dbReference type="InterPro" id="IPR011990">
    <property type="entry name" value="TPR-like_helical_dom_sf"/>
</dbReference>
<comment type="catalytic activity">
    <reaction evidence="1">
        <text>ATP + protein L-histidine = ADP + protein N-phospho-L-histidine.</text>
        <dbReference type="EC" id="2.7.13.3"/>
    </reaction>
</comment>
<keyword evidence="5" id="KW-0902">Two-component regulatory system</keyword>
<name>A0A7L4ZKR0_9FLAO</name>
<evidence type="ECO:0000256" key="6">
    <source>
        <dbReference type="SAM" id="Phobius"/>
    </source>
</evidence>
<proteinExistence type="predicted"/>
<evidence type="ECO:0000256" key="4">
    <source>
        <dbReference type="ARBA" id="ARBA00022777"/>
    </source>
</evidence>
<dbReference type="SUPFAM" id="SSF48452">
    <property type="entry name" value="TPR-like"/>
    <property type="match status" value="2"/>
</dbReference>